<dbReference type="PROSITE" id="PS00216">
    <property type="entry name" value="SUGAR_TRANSPORT_1"/>
    <property type="match status" value="1"/>
</dbReference>
<keyword evidence="2 5" id="KW-0812">Transmembrane</keyword>
<feature type="transmembrane region" description="Helical" evidence="5">
    <location>
        <begin position="78"/>
        <end position="99"/>
    </location>
</feature>
<evidence type="ECO:0008006" key="8">
    <source>
        <dbReference type="Google" id="ProtNLM"/>
    </source>
</evidence>
<feature type="transmembrane region" description="Helical" evidence="5">
    <location>
        <begin position="40"/>
        <end position="66"/>
    </location>
</feature>
<reference evidence="6 7" key="1">
    <citation type="submission" date="2020-02" db="EMBL/GenBank/DDBJ databases">
        <authorList>
            <person name="Li G."/>
        </authorList>
    </citation>
    <scope>NUCLEOTIDE SEQUENCE [LARGE SCALE GENOMIC DNA]</scope>
    <source>
        <strain evidence="6 7">DSM 102029</strain>
    </source>
</reference>
<dbReference type="AlphaFoldDB" id="A0A6P1YMZ1"/>
<dbReference type="KEGG" id="apra:G3A50_12405"/>
<keyword evidence="3 5" id="KW-1133">Transmembrane helix</keyword>
<dbReference type="EMBL" id="CP048630">
    <property type="protein sequence ID" value="QIB34422.1"/>
    <property type="molecule type" value="Genomic_DNA"/>
</dbReference>
<dbReference type="RefSeq" id="WP_163075565.1">
    <property type="nucleotide sequence ID" value="NZ_CP048630.1"/>
</dbReference>
<gene>
    <name evidence="6" type="ORF">G3A50_12405</name>
</gene>
<dbReference type="PANTHER" id="PTHR23534:SF1">
    <property type="entry name" value="MAJOR FACILITATOR SUPERFAMILY PROTEIN"/>
    <property type="match status" value="1"/>
</dbReference>
<sequence length="392" mass="38469">MSAGEVFDVDFDAARAGRLGCACPEDTPRALRRPVGQGRLAAGFALVVLAQALTLGVLPLAGAMLAAGQSYGPVPLGALPLAAFLAGAAAASLPASFLLDAFGRRAGFALGASLGVAGGLVCAYAMMAAALPMLILGAAWLGAAQGFGMFYRHAAAFGAGASGRGQAVARLMGAGALAGLVGPLLAGEAEALAVPYTFAGTLVLSALAQLGALAFAVSLPPARFSHADLTVEAMRDGTTGEVAAPQPLTWRGMMTPLAIGALAWAAMTSAMAGAPLSLAGCGIGVPAIAGFVAWHVVAMYAPALAGGWIAGRIGAAPLAGAALFACVASAVAVRVLPDAAGIVAAFLMVGAGWSLAMLAATLMLHERGVPSRLQLALHDGTLLIAALAGALV</sequence>
<dbReference type="InterPro" id="IPR011701">
    <property type="entry name" value="MFS"/>
</dbReference>
<keyword evidence="7" id="KW-1185">Reference proteome</keyword>
<evidence type="ECO:0000256" key="3">
    <source>
        <dbReference type="ARBA" id="ARBA00022989"/>
    </source>
</evidence>
<dbReference type="InterPro" id="IPR036259">
    <property type="entry name" value="MFS_trans_sf"/>
</dbReference>
<evidence type="ECO:0000313" key="6">
    <source>
        <dbReference type="EMBL" id="QIB34422.1"/>
    </source>
</evidence>
<evidence type="ECO:0000256" key="2">
    <source>
        <dbReference type="ARBA" id="ARBA00022692"/>
    </source>
</evidence>
<dbReference type="Proteomes" id="UP000464751">
    <property type="component" value="Chromosome"/>
</dbReference>
<feature type="transmembrane region" description="Helical" evidence="5">
    <location>
        <begin position="133"/>
        <end position="155"/>
    </location>
</feature>
<dbReference type="SUPFAM" id="SSF103473">
    <property type="entry name" value="MFS general substrate transporter"/>
    <property type="match status" value="1"/>
</dbReference>
<proteinExistence type="predicted"/>
<feature type="transmembrane region" description="Helical" evidence="5">
    <location>
        <begin position="167"/>
        <end position="186"/>
    </location>
</feature>
<dbReference type="PANTHER" id="PTHR23534">
    <property type="entry name" value="MFS PERMEASE"/>
    <property type="match status" value="1"/>
</dbReference>
<feature type="transmembrane region" description="Helical" evidence="5">
    <location>
        <begin position="106"/>
        <end position="127"/>
    </location>
</feature>
<evidence type="ECO:0000256" key="5">
    <source>
        <dbReference type="SAM" id="Phobius"/>
    </source>
</evidence>
<dbReference type="Gene3D" id="1.20.1250.20">
    <property type="entry name" value="MFS general substrate transporter like domains"/>
    <property type="match status" value="1"/>
</dbReference>
<dbReference type="Pfam" id="PF07690">
    <property type="entry name" value="MFS_1"/>
    <property type="match status" value="1"/>
</dbReference>
<feature type="transmembrane region" description="Helical" evidence="5">
    <location>
        <begin position="198"/>
        <end position="219"/>
    </location>
</feature>
<dbReference type="GO" id="GO:0022857">
    <property type="term" value="F:transmembrane transporter activity"/>
    <property type="evidence" value="ECO:0007669"/>
    <property type="project" value="InterPro"/>
</dbReference>
<protein>
    <recommendedName>
        <fullName evidence="8">MFS transporter</fullName>
    </recommendedName>
</protein>
<feature type="transmembrane region" description="Helical" evidence="5">
    <location>
        <begin position="313"/>
        <end position="333"/>
    </location>
</feature>
<keyword evidence="4 5" id="KW-0472">Membrane</keyword>
<evidence type="ECO:0000313" key="7">
    <source>
        <dbReference type="Proteomes" id="UP000464751"/>
    </source>
</evidence>
<name>A0A6P1YMZ1_9HYPH</name>
<dbReference type="GO" id="GO:0016020">
    <property type="term" value="C:membrane"/>
    <property type="evidence" value="ECO:0007669"/>
    <property type="project" value="UniProtKB-SubCell"/>
</dbReference>
<organism evidence="6 7">
    <name type="scientific">Ancylobacter pratisalsi</name>
    <dbReference type="NCBI Taxonomy" id="1745854"/>
    <lineage>
        <taxon>Bacteria</taxon>
        <taxon>Pseudomonadati</taxon>
        <taxon>Pseudomonadota</taxon>
        <taxon>Alphaproteobacteria</taxon>
        <taxon>Hyphomicrobiales</taxon>
        <taxon>Xanthobacteraceae</taxon>
        <taxon>Ancylobacter</taxon>
    </lineage>
</organism>
<dbReference type="InterPro" id="IPR005829">
    <property type="entry name" value="Sugar_transporter_CS"/>
</dbReference>
<accession>A0A6P1YMZ1</accession>
<comment type="subcellular location">
    <subcellularLocation>
        <location evidence="1">Membrane</location>
        <topology evidence="1">Multi-pass membrane protein</topology>
    </subcellularLocation>
</comment>
<feature type="transmembrane region" description="Helical" evidence="5">
    <location>
        <begin position="339"/>
        <end position="364"/>
    </location>
</feature>
<evidence type="ECO:0000256" key="4">
    <source>
        <dbReference type="ARBA" id="ARBA00023136"/>
    </source>
</evidence>
<evidence type="ECO:0000256" key="1">
    <source>
        <dbReference type="ARBA" id="ARBA00004141"/>
    </source>
</evidence>
<feature type="transmembrane region" description="Helical" evidence="5">
    <location>
        <begin position="283"/>
        <end position="301"/>
    </location>
</feature>